<keyword evidence="4" id="KW-1185">Reference proteome</keyword>
<evidence type="ECO:0000256" key="2">
    <source>
        <dbReference type="SAM" id="Phobius"/>
    </source>
</evidence>
<feature type="transmembrane region" description="Helical" evidence="2">
    <location>
        <begin position="123"/>
        <end position="143"/>
    </location>
</feature>
<keyword evidence="2" id="KW-0472">Membrane</keyword>
<dbReference type="InterPro" id="IPR019051">
    <property type="entry name" value="Trp_biosyn_TM_oprn/chp"/>
</dbReference>
<feature type="transmembrane region" description="Helical" evidence="2">
    <location>
        <begin position="83"/>
        <end position="103"/>
    </location>
</feature>
<dbReference type="RefSeq" id="WP_378266701.1">
    <property type="nucleotide sequence ID" value="NZ_JBHUKR010000009.1"/>
</dbReference>
<feature type="region of interest" description="Disordered" evidence="1">
    <location>
        <begin position="157"/>
        <end position="182"/>
    </location>
</feature>
<sequence length="182" mass="18527">MTSPPSTKRPLWTVLVALLLGSAALWGASRLVWSAHERDAGVRGIVLDTQTGAQVSSALVPLALLVLAGVAGVIATGGLPRRLLAVVLVGAGIGACWAAVAGARFGGYPAGTPVTEIVAGRALAALAGILVIAGGLVTLKYAVTMPRLGARYSVPSVKKPAREEDAELWEALSDGEDPTTDR</sequence>
<dbReference type="Proteomes" id="UP001597417">
    <property type="component" value="Unassembled WGS sequence"/>
</dbReference>
<keyword evidence="2" id="KW-1133">Transmembrane helix</keyword>
<feature type="compositionally biased region" description="Acidic residues" evidence="1">
    <location>
        <begin position="164"/>
        <end position="182"/>
    </location>
</feature>
<dbReference type="Pfam" id="PF09534">
    <property type="entry name" value="Trp_oprn_chp"/>
    <property type="match status" value="1"/>
</dbReference>
<evidence type="ECO:0000256" key="1">
    <source>
        <dbReference type="SAM" id="MobiDB-lite"/>
    </source>
</evidence>
<comment type="caution">
    <text evidence="3">The sequence shown here is derived from an EMBL/GenBank/DDBJ whole genome shotgun (WGS) entry which is preliminary data.</text>
</comment>
<evidence type="ECO:0000313" key="4">
    <source>
        <dbReference type="Proteomes" id="UP001597417"/>
    </source>
</evidence>
<evidence type="ECO:0000313" key="3">
    <source>
        <dbReference type="EMBL" id="MFD2418694.1"/>
    </source>
</evidence>
<feature type="transmembrane region" description="Helical" evidence="2">
    <location>
        <begin position="58"/>
        <end position="76"/>
    </location>
</feature>
<accession>A0ABW5FWT5</accession>
<name>A0ABW5FWT5_9PSEU</name>
<protein>
    <submittedName>
        <fullName evidence="3">Trp biosynthesis-associated membrane protein</fullName>
    </submittedName>
</protein>
<organism evidence="3 4">
    <name type="scientific">Amycolatopsis pigmentata</name>
    <dbReference type="NCBI Taxonomy" id="450801"/>
    <lineage>
        <taxon>Bacteria</taxon>
        <taxon>Bacillati</taxon>
        <taxon>Actinomycetota</taxon>
        <taxon>Actinomycetes</taxon>
        <taxon>Pseudonocardiales</taxon>
        <taxon>Pseudonocardiaceae</taxon>
        <taxon>Amycolatopsis</taxon>
    </lineage>
</organism>
<gene>
    <name evidence="3" type="ORF">ACFSXZ_20420</name>
</gene>
<reference evidence="4" key="1">
    <citation type="journal article" date="2019" name="Int. J. Syst. Evol. Microbiol.">
        <title>The Global Catalogue of Microorganisms (GCM) 10K type strain sequencing project: providing services to taxonomists for standard genome sequencing and annotation.</title>
        <authorList>
            <consortium name="The Broad Institute Genomics Platform"/>
            <consortium name="The Broad Institute Genome Sequencing Center for Infectious Disease"/>
            <person name="Wu L."/>
            <person name="Ma J."/>
        </authorList>
    </citation>
    <scope>NUCLEOTIDE SEQUENCE [LARGE SCALE GENOMIC DNA]</scope>
    <source>
        <strain evidence="4">CGMCC 4.7645</strain>
    </source>
</reference>
<proteinExistence type="predicted"/>
<dbReference type="EMBL" id="JBHUKR010000009">
    <property type="protein sequence ID" value="MFD2418694.1"/>
    <property type="molecule type" value="Genomic_DNA"/>
</dbReference>
<keyword evidence="2" id="KW-0812">Transmembrane</keyword>